<evidence type="ECO:0000256" key="5">
    <source>
        <dbReference type="ARBA" id="ARBA00023180"/>
    </source>
</evidence>
<dbReference type="PROSITE" id="PS50923">
    <property type="entry name" value="SUSHI"/>
    <property type="match status" value="7"/>
</dbReference>
<evidence type="ECO:0000256" key="8">
    <source>
        <dbReference type="SAM" id="SignalP"/>
    </source>
</evidence>
<feature type="domain" description="F5/8 type C" evidence="9">
    <location>
        <begin position="770"/>
        <end position="908"/>
    </location>
</feature>
<proteinExistence type="predicted"/>
<evidence type="ECO:0000313" key="12">
    <source>
        <dbReference type="EMBL" id="CAH3155344.1"/>
    </source>
</evidence>
<evidence type="ECO:0000313" key="13">
    <source>
        <dbReference type="Proteomes" id="UP001159405"/>
    </source>
</evidence>
<organism evidence="12 13">
    <name type="scientific">Porites lobata</name>
    <dbReference type="NCBI Taxonomy" id="104759"/>
    <lineage>
        <taxon>Eukaryota</taxon>
        <taxon>Metazoa</taxon>
        <taxon>Cnidaria</taxon>
        <taxon>Anthozoa</taxon>
        <taxon>Hexacorallia</taxon>
        <taxon>Scleractinia</taxon>
        <taxon>Fungiina</taxon>
        <taxon>Poritidae</taxon>
        <taxon>Porites</taxon>
    </lineage>
</organism>
<dbReference type="PROSITE" id="PS50240">
    <property type="entry name" value="TRYPSIN_DOM"/>
    <property type="match status" value="1"/>
</dbReference>
<dbReference type="InterPro" id="IPR001254">
    <property type="entry name" value="Trypsin_dom"/>
</dbReference>
<dbReference type="PRINTS" id="PR00722">
    <property type="entry name" value="CHYMOTRYPSIN"/>
</dbReference>
<keyword evidence="3" id="KW-0677">Repeat</keyword>
<keyword evidence="2 8" id="KW-0732">Signal</keyword>
<feature type="domain" description="Sushi" evidence="11">
    <location>
        <begin position="422"/>
        <end position="481"/>
    </location>
</feature>
<keyword evidence="13" id="KW-1185">Reference proteome</keyword>
<dbReference type="SUPFAM" id="SSF49785">
    <property type="entry name" value="Galactose-binding domain-like"/>
    <property type="match status" value="1"/>
</dbReference>
<dbReference type="SMART" id="SM00032">
    <property type="entry name" value="CCP"/>
    <property type="match status" value="8"/>
</dbReference>
<dbReference type="Pfam" id="PF00084">
    <property type="entry name" value="Sushi"/>
    <property type="match status" value="6"/>
</dbReference>
<dbReference type="Gene3D" id="2.40.10.10">
    <property type="entry name" value="Trypsin-like serine proteases"/>
    <property type="match status" value="1"/>
</dbReference>
<feature type="domain" description="Sushi" evidence="11">
    <location>
        <begin position="28"/>
        <end position="85"/>
    </location>
</feature>
<evidence type="ECO:0000256" key="1">
    <source>
        <dbReference type="ARBA" id="ARBA00022659"/>
    </source>
</evidence>
<feature type="disulfide bond" evidence="6">
    <location>
        <begin position="512"/>
        <end position="539"/>
    </location>
</feature>
<dbReference type="PROSITE" id="PS50022">
    <property type="entry name" value="FA58C_3"/>
    <property type="match status" value="1"/>
</dbReference>
<dbReference type="PANTHER" id="PTHR46393:SF7">
    <property type="entry name" value="COMPLEMENT C2"/>
    <property type="match status" value="1"/>
</dbReference>
<evidence type="ECO:0000256" key="4">
    <source>
        <dbReference type="ARBA" id="ARBA00023157"/>
    </source>
</evidence>
<dbReference type="CDD" id="cd00033">
    <property type="entry name" value="CCP"/>
    <property type="match status" value="8"/>
</dbReference>
<dbReference type="InterPro" id="IPR035976">
    <property type="entry name" value="Sushi/SCR/CCP_sf"/>
</dbReference>
<dbReference type="InterPro" id="IPR033116">
    <property type="entry name" value="TRYPSIN_SER"/>
</dbReference>
<keyword evidence="7" id="KW-0720">Serine protease</keyword>
<gene>
    <name evidence="12" type="ORF">PLOB_00001502</name>
</gene>
<dbReference type="PANTHER" id="PTHR46393">
    <property type="entry name" value="SUSHI DOMAIN-CONTAINING PROTEIN"/>
    <property type="match status" value="1"/>
</dbReference>
<feature type="signal peptide" evidence="8">
    <location>
        <begin position="1"/>
        <end position="27"/>
    </location>
</feature>
<dbReference type="CDD" id="cd00190">
    <property type="entry name" value="Tryp_SPc"/>
    <property type="match status" value="1"/>
</dbReference>
<evidence type="ECO:0000259" key="11">
    <source>
        <dbReference type="PROSITE" id="PS50923"/>
    </source>
</evidence>
<dbReference type="InterPro" id="IPR009003">
    <property type="entry name" value="Peptidase_S1_PA"/>
</dbReference>
<dbReference type="InterPro" id="IPR008979">
    <property type="entry name" value="Galactose-bd-like_sf"/>
</dbReference>
<feature type="domain" description="Sushi" evidence="11">
    <location>
        <begin position="482"/>
        <end position="541"/>
    </location>
</feature>
<dbReference type="InterPro" id="IPR018114">
    <property type="entry name" value="TRYPSIN_HIS"/>
</dbReference>
<dbReference type="SMART" id="SM00020">
    <property type="entry name" value="Tryp_SPc"/>
    <property type="match status" value="1"/>
</dbReference>
<dbReference type="SUPFAM" id="SSF50494">
    <property type="entry name" value="Trypsin-like serine proteases"/>
    <property type="match status" value="1"/>
</dbReference>
<feature type="domain" description="Peptidase S1" evidence="10">
    <location>
        <begin position="163"/>
        <end position="419"/>
    </location>
</feature>
<keyword evidence="7" id="KW-0645">Protease</keyword>
<evidence type="ECO:0000256" key="2">
    <source>
        <dbReference type="ARBA" id="ARBA00022729"/>
    </source>
</evidence>
<dbReference type="SUPFAM" id="SSF57535">
    <property type="entry name" value="Complement control module/SCR domain"/>
    <property type="match status" value="8"/>
</dbReference>
<dbReference type="Gene3D" id="2.60.120.260">
    <property type="entry name" value="Galactose-binding domain-like"/>
    <property type="match status" value="1"/>
</dbReference>
<dbReference type="InterPro" id="IPR043504">
    <property type="entry name" value="Peptidase_S1_PA_chymotrypsin"/>
</dbReference>
<feature type="domain" description="Sushi" evidence="11">
    <location>
        <begin position="96"/>
        <end position="148"/>
    </location>
</feature>
<evidence type="ECO:0000256" key="7">
    <source>
        <dbReference type="RuleBase" id="RU363034"/>
    </source>
</evidence>
<feature type="domain" description="Sushi" evidence="11">
    <location>
        <begin position="597"/>
        <end position="653"/>
    </location>
</feature>
<evidence type="ECO:0000256" key="6">
    <source>
        <dbReference type="PROSITE-ProRule" id="PRU00302"/>
    </source>
</evidence>
<feature type="chain" id="PRO_5045312234" evidence="8">
    <location>
        <begin position="28"/>
        <end position="1025"/>
    </location>
</feature>
<feature type="disulfide bond" evidence="6">
    <location>
        <begin position="56"/>
        <end position="83"/>
    </location>
</feature>
<evidence type="ECO:0000259" key="10">
    <source>
        <dbReference type="PROSITE" id="PS50240"/>
    </source>
</evidence>
<feature type="domain" description="Sushi" evidence="11">
    <location>
        <begin position="654"/>
        <end position="713"/>
    </location>
</feature>
<dbReference type="InterPro" id="IPR000436">
    <property type="entry name" value="Sushi_SCR_CCP_dom"/>
</dbReference>
<comment type="caution">
    <text evidence="12">The sequence shown here is derived from an EMBL/GenBank/DDBJ whole genome shotgun (WGS) entry which is preliminary data.</text>
</comment>
<dbReference type="EMBL" id="CALNXK010000101">
    <property type="protein sequence ID" value="CAH3155344.1"/>
    <property type="molecule type" value="Genomic_DNA"/>
</dbReference>
<comment type="caution">
    <text evidence="6">Lacks conserved residue(s) required for the propagation of feature annotation.</text>
</comment>
<keyword evidence="4 6" id="KW-1015">Disulfide bond</keyword>
<dbReference type="InterPro" id="IPR000421">
    <property type="entry name" value="FA58C"/>
</dbReference>
<dbReference type="Gene3D" id="2.10.70.10">
    <property type="entry name" value="Complement Module, domain 1"/>
    <property type="match status" value="8"/>
</dbReference>
<keyword evidence="5" id="KW-0325">Glycoprotein</keyword>
<accession>A0ABN8Q2M5</accession>
<evidence type="ECO:0000256" key="3">
    <source>
        <dbReference type="ARBA" id="ARBA00022737"/>
    </source>
</evidence>
<feature type="domain" description="Sushi" evidence="11">
    <location>
        <begin position="716"/>
        <end position="769"/>
    </location>
</feature>
<keyword evidence="7" id="KW-0378">Hydrolase</keyword>
<feature type="disulfide bond" evidence="6">
    <location>
        <begin position="684"/>
        <end position="711"/>
    </location>
</feature>
<dbReference type="InterPro" id="IPR001314">
    <property type="entry name" value="Peptidase_S1A"/>
</dbReference>
<dbReference type="Proteomes" id="UP001159405">
    <property type="component" value="Unassembled WGS sequence"/>
</dbReference>
<reference evidence="12 13" key="1">
    <citation type="submission" date="2022-05" db="EMBL/GenBank/DDBJ databases">
        <authorList>
            <consortium name="Genoscope - CEA"/>
            <person name="William W."/>
        </authorList>
    </citation>
    <scope>NUCLEOTIDE SEQUENCE [LARGE SCALE GENOMIC DNA]</scope>
</reference>
<protein>
    <submittedName>
        <fullName evidence="12">Uncharacterized protein</fullName>
    </submittedName>
</protein>
<name>A0ABN8Q2M5_9CNID</name>
<dbReference type="PROSITE" id="PS00134">
    <property type="entry name" value="TRYPSIN_HIS"/>
    <property type="match status" value="1"/>
</dbReference>
<keyword evidence="1 6" id="KW-0768">Sushi</keyword>
<dbReference type="Pfam" id="PF00089">
    <property type="entry name" value="Trypsin"/>
    <property type="match status" value="1"/>
</dbReference>
<evidence type="ECO:0000259" key="9">
    <source>
        <dbReference type="PROSITE" id="PS50022"/>
    </source>
</evidence>
<dbReference type="PROSITE" id="PS00135">
    <property type="entry name" value="TRYPSIN_SER"/>
    <property type="match status" value="1"/>
</dbReference>
<sequence>MALASVKVQLLSFTMIWMMLCINNIQCLLCRTPPGVPNGQARYRSTRPGDIVTYACYQGYTLSGAAQRTCQANGKWDGVAPDCVRTCRLPMIPSSMYIARPSNYNRTYLTGEVITLACKKGFQEQAGGNPVRVCIHGRWTQFPFKCKEKITCGFTTVNSRLRIVGGKRSKRGRWPWQIGLYGNSKGGIIFLCGGALISRQWVLTAAHCFYGKGVFYGNASWYLVKVGDHNRRRNEISQQDVIPEKIFIHQQYKHFSSVDADIALVKLQTQVKLTAFVRTVCLPEKHEGDLAIPGTNGFVAGWGVTRALQHGEFAKPNDTSNVLRHAVFKVQGNNICLKKSSITYNSTLAFCAGDGGRGVRDSCKGDSGGAFVRKVRRRPNLHWVAVGIVSWGEGCAQKNKYGYYTRLYPFIDWIKKTMDNLIDCGVLPTPVKASKVLETHTRVDGMVRFKCAVKGYEISGSEIRKCLNTGLWSGTKTKCTIISCAVPGSPINGKKVNAKNKYNYGDTLKFACNDNYTLEGNRQIKCEETKDWSGALPYCRAPSADPGVPYQGNRIDQDFRHGRTVRFTCPTNYIMEGVAAITCTEGKWNNKKPSCKAPCLDPGSPTNGKIFGDDFRHSQSVRYRCNTGFELERDQPLKCSDGQWIGNKPRCKVIRCKDPGSPTNGKQVNTKNHYNYEDTLEFACNDNYTLEGYRQIKCKKTKDWSEAVPSCRAPCVYPGIPGNGSMSGDDFRHDRAVRYTCKPGFGLEGDQLLKCSDGRWIGNKPHCKVCRIGSALGMSSRIIPDSFIQASSEREGHPAYHARLGGKSFWCSQKEHVNYLTIDFPRKYKITSVSVNVIETYQGKLYLFTQMLNKWSDVYALDKLKKGFRNIAPSEPFIGKNVKIQVLYSGRKIGGSTSVCLRAEVYGCEIPQGCLLIGSAVIVKANGRYLKTRVRKVYRSSNRFRAIGYMGILSTRDAVLDETPDPAKLTPNTLVLVKNIGSGSFQKGIIERKDGTKYLIKTKGVIWASDLNDVRLDKSPEFCLL</sequence>